<dbReference type="PhylomeDB" id="A7T755"/>
<evidence type="ECO:0000259" key="1">
    <source>
        <dbReference type="PROSITE" id="PS50822"/>
    </source>
</evidence>
<dbReference type="STRING" id="45351.A7T755"/>
<feature type="domain" description="Piwi" evidence="1">
    <location>
        <begin position="2"/>
        <end position="70"/>
    </location>
</feature>
<dbReference type="Proteomes" id="UP000001593">
    <property type="component" value="Unassembled WGS sequence"/>
</dbReference>
<feature type="non-terminal residue" evidence="2">
    <location>
        <position position="1"/>
    </location>
</feature>
<dbReference type="InterPro" id="IPR012337">
    <property type="entry name" value="RNaseH-like_sf"/>
</dbReference>
<keyword evidence="3" id="KW-1185">Reference proteome</keyword>
<sequence length="70" mass="7717">QIVVTIVPSNRKDRYDSIKKLCCLEKGVPSQVVVSRTLSKKQMLMSVCTKIGIQLNCKLGGEAWAVDIPV</sequence>
<organism evidence="2 3">
    <name type="scientific">Nematostella vectensis</name>
    <name type="common">Starlet sea anemone</name>
    <dbReference type="NCBI Taxonomy" id="45351"/>
    <lineage>
        <taxon>Eukaryota</taxon>
        <taxon>Metazoa</taxon>
        <taxon>Cnidaria</taxon>
        <taxon>Anthozoa</taxon>
        <taxon>Hexacorallia</taxon>
        <taxon>Actiniaria</taxon>
        <taxon>Edwardsiidae</taxon>
        <taxon>Nematostella</taxon>
    </lineage>
</organism>
<dbReference type="PANTHER" id="PTHR22891">
    <property type="entry name" value="EUKARYOTIC TRANSLATION INITIATION FACTOR 2C"/>
    <property type="match status" value="1"/>
</dbReference>
<evidence type="ECO:0000313" key="3">
    <source>
        <dbReference type="Proteomes" id="UP000001593"/>
    </source>
</evidence>
<dbReference type="KEGG" id="nve:5498608"/>
<protein>
    <recommendedName>
        <fullName evidence="1">Piwi domain-containing protein</fullName>
    </recommendedName>
</protein>
<accession>A7T755</accession>
<dbReference type="AlphaFoldDB" id="A7T755"/>
<dbReference type="HOGENOM" id="CLU_2765181_0_0_1"/>
<proteinExistence type="predicted"/>
<gene>
    <name evidence="2" type="ORF">NEMVEDRAFT_v1g8809</name>
</gene>
<name>A7T755_NEMVE</name>
<evidence type="ECO:0000313" key="2">
    <source>
        <dbReference type="EMBL" id="EDO28197.1"/>
    </source>
</evidence>
<dbReference type="InterPro" id="IPR003165">
    <property type="entry name" value="Piwi"/>
</dbReference>
<dbReference type="GO" id="GO:0003676">
    <property type="term" value="F:nucleic acid binding"/>
    <property type="evidence" value="ECO:0007669"/>
    <property type="project" value="InterPro"/>
</dbReference>
<dbReference type="EMBL" id="DS471890">
    <property type="protein sequence ID" value="EDO28197.1"/>
    <property type="molecule type" value="Genomic_DNA"/>
</dbReference>
<dbReference type="InParanoid" id="A7T755"/>
<dbReference type="Pfam" id="PF02171">
    <property type="entry name" value="Piwi"/>
    <property type="match status" value="1"/>
</dbReference>
<feature type="non-terminal residue" evidence="2">
    <location>
        <position position="70"/>
    </location>
</feature>
<dbReference type="PROSITE" id="PS50822">
    <property type="entry name" value="PIWI"/>
    <property type="match status" value="1"/>
</dbReference>
<dbReference type="Gene3D" id="3.40.50.2300">
    <property type="match status" value="1"/>
</dbReference>
<dbReference type="SUPFAM" id="SSF53098">
    <property type="entry name" value="Ribonuclease H-like"/>
    <property type="match status" value="1"/>
</dbReference>
<dbReference type="eggNOG" id="KOG1042">
    <property type="taxonomic scope" value="Eukaryota"/>
</dbReference>
<reference evidence="2 3" key="1">
    <citation type="journal article" date="2007" name="Science">
        <title>Sea anemone genome reveals ancestral eumetazoan gene repertoire and genomic organization.</title>
        <authorList>
            <person name="Putnam N.H."/>
            <person name="Srivastava M."/>
            <person name="Hellsten U."/>
            <person name="Dirks B."/>
            <person name="Chapman J."/>
            <person name="Salamov A."/>
            <person name="Terry A."/>
            <person name="Shapiro H."/>
            <person name="Lindquist E."/>
            <person name="Kapitonov V.V."/>
            <person name="Jurka J."/>
            <person name="Genikhovich G."/>
            <person name="Grigoriev I.V."/>
            <person name="Lucas S.M."/>
            <person name="Steele R.E."/>
            <person name="Finnerty J.R."/>
            <person name="Technau U."/>
            <person name="Martindale M.Q."/>
            <person name="Rokhsar D.S."/>
        </authorList>
    </citation>
    <scope>NUCLEOTIDE SEQUENCE [LARGE SCALE GENOMIC DNA]</scope>
    <source>
        <strain evidence="3">CH2 X CH6</strain>
    </source>
</reference>